<comment type="caution">
    <text evidence="3">The sequence shown here is derived from an EMBL/GenBank/DDBJ whole genome shotgun (WGS) entry which is preliminary data.</text>
</comment>
<dbReference type="PANTHER" id="PTHR23346:SF19">
    <property type="entry name" value="PROTEASOME ADAPTER AND SCAFFOLD PROTEIN ECM29"/>
    <property type="match status" value="1"/>
</dbReference>
<dbReference type="GO" id="GO:0036503">
    <property type="term" value="P:ERAD pathway"/>
    <property type="evidence" value="ECO:0007669"/>
    <property type="project" value="TreeGrafter"/>
</dbReference>
<reference evidence="3 4" key="1">
    <citation type="journal article" date="2013" name="MBio">
        <title>Genome sequencing of the plant pathogen Taphrina deformans, the causal agent of peach leaf curl.</title>
        <authorList>
            <person name="Cisse O.H."/>
            <person name="Almeida J.M.G.C.F."/>
            <person name="Fonseca A."/>
            <person name="Kumar A.A."/>
            <person name="Salojaervi J."/>
            <person name="Overmyer K."/>
            <person name="Hauser P.M."/>
            <person name="Pagni M."/>
        </authorList>
    </citation>
    <scope>NUCLEOTIDE SEQUENCE [LARGE SCALE GENOMIC DNA]</scope>
    <source>
        <strain evidence="4">PYCC 5710 / ATCC 11124 / CBS 356.35 / IMI 108563 / JCM 9778 / NBRC 8474</strain>
    </source>
</reference>
<sequence length="329" mass="36578">MAAELKLIQAVELKFALTSTDASLERVASIYLCPLLLKLATPYQSNRKKVEEVLAMLDNRIRGNASVKLPFEPLLAQYKDPTVSEVVKTRTIQYLCSALGDRSCSSALLQQLVNGFAKYPVMQKPIVFYMIGSMLATFPSPESTQEEKAICLAYQISREEDATSLAKCLIDLMFLNPAQLNPQRAANRNAVQSVPTPLLQGEIEFLTPLGSSTYTATSLTAVKLGILRFASISILKDAFRFEIGLVASFDLKHDLQMQANTVMRRCNPATSEQIYVDELFNLLLNRSLEARFAIRVYQLLSKSTLATREADKAQRCITQGVEYPILSTC</sequence>
<dbReference type="VEuPathDB" id="FungiDB:TAPDE_002470"/>
<evidence type="ECO:0000313" key="3">
    <source>
        <dbReference type="EMBL" id="CCG82463.1"/>
    </source>
</evidence>
<dbReference type="Proteomes" id="UP000013776">
    <property type="component" value="Unassembled WGS sequence"/>
</dbReference>
<keyword evidence="1" id="KW-0677">Repeat</keyword>
<dbReference type="GO" id="GO:0005634">
    <property type="term" value="C:nucleus"/>
    <property type="evidence" value="ECO:0007669"/>
    <property type="project" value="TreeGrafter"/>
</dbReference>
<dbReference type="GO" id="GO:0005737">
    <property type="term" value="C:cytoplasm"/>
    <property type="evidence" value="ECO:0007669"/>
    <property type="project" value="TreeGrafter"/>
</dbReference>
<keyword evidence="4" id="KW-1185">Reference proteome</keyword>
<name>R4XDH5_TAPDE</name>
<gene>
    <name evidence="3" type="ORF">TAPDE_002470</name>
</gene>
<dbReference type="InterPro" id="IPR024372">
    <property type="entry name" value="Ecm29_N"/>
</dbReference>
<organism evidence="3 4">
    <name type="scientific">Taphrina deformans (strain PYCC 5710 / ATCC 11124 / CBS 356.35 / IMI 108563 / JCM 9778 / NBRC 8474)</name>
    <name type="common">Peach leaf curl fungus</name>
    <name type="synonym">Lalaria deformans</name>
    <dbReference type="NCBI Taxonomy" id="1097556"/>
    <lineage>
        <taxon>Eukaryota</taxon>
        <taxon>Fungi</taxon>
        <taxon>Dikarya</taxon>
        <taxon>Ascomycota</taxon>
        <taxon>Taphrinomycotina</taxon>
        <taxon>Taphrinomycetes</taxon>
        <taxon>Taphrinales</taxon>
        <taxon>Taphrinaceae</taxon>
        <taxon>Taphrina</taxon>
    </lineage>
</organism>
<dbReference type="OrthoDB" id="2445881at2759"/>
<dbReference type="GO" id="GO:0000502">
    <property type="term" value="C:proteasome complex"/>
    <property type="evidence" value="ECO:0007669"/>
    <property type="project" value="UniProtKB-KW"/>
</dbReference>
<dbReference type="eggNOG" id="KOG0915">
    <property type="taxonomic scope" value="Eukaryota"/>
</dbReference>
<feature type="domain" description="Proteasome component Ecm29 N-terminal" evidence="2">
    <location>
        <begin position="8"/>
        <end position="318"/>
    </location>
</feature>
<dbReference type="PANTHER" id="PTHR23346">
    <property type="entry name" value="TRANSLATIONAL ACTIVATOR GCN1-RELATED"/>
    <property type="match status" value="1"/>
</dbReference>
<dbReference type="GO" id="GO:0060090">
    <property type="term" value="F:molecular adaptor activity"/>
    <property type="evidence" value="ECO:0007669"/>
    <property type="project" value="InterPro"/>
</dbReference>
<dbReference type="EMBL" id="CAHR02000085">
    <property type="protein sequence ID" value="CCG82463.1"/>
    <property type="molecule type" value="Genomic_DNA"/>
</dbReference>
<dbReference type="STRING" id="1097556.R4XDH5"/>
<dbReference type="Pfam" id="PF13001">
    <property type="entry name" value="ECM29_N"/>
    <property type="match status" value="1"/>
</dbReference>
<accession>R4XDH5</accession>
<keyword evidence="3" id="KW-0647">Proteasome</keyword>
<evidence type="ECO:0000256" key="1">
    <source>
        <dbReference type="ARBA" id="ARBA00022737"/>
    </source>
</evidence>
<dbReference type="GO" id="GO:0043248">
    <property type="term" value="P:proteasome assembly"/>
    <property type="evidence" value="ECO:0007669"/>
    <property type="project" value="InterPro"/>
</dbReference>
<evidence type="ECO:0000313" key="4">
    <source>
        <dbReference type="Proteomes" id="UP000013776"/>
    </source>
</evidence>
<dbReference type="AlphaFoldDB" id="R4XDH5"/>
<evidence type="ECO:0000259" key="2">
    <source>
        <dbReference type="Pfam" id="PF13001"/>
    </source>
</evidence>
<protein>
    <submittedName>
        <fullName evidence="3">Proteasome component</fullName>
    </submittedName>
</protein>
<proteinExistence type="predicted"/>